<reference evidence="7" key="1">
    <citation type="submission" date="2022-03" db="EMBL/GenBank/DDBJ databases">
        <authorList>
            <person name="Woo C.Y."/>
        </authorList>
    </citation>
    <scope>NUCLEOTIDE SEQUENCE</scope>
    <source>
        <strain evidence="7">CYS-02</strain>
    </source>
</reference>
<keyword evidence="5 6" id="KW-0472">Membrane</keyword>
<organism evidence="7 8">
    <name type="scientific">Variovorax terrae</name>
    <dbReference type="NCBI Taxonomy" id="2923278"/>
    <lineage>
        <taxon>Bacteria</taxon>
        <taxon>Pseudomonadati</taxon>
        <taxon>Pseudomonadota</taxon>
        <taxon>Betaproteobacteria</taxon>
        <taxon>Burkholderiales</taxon>
        <taxon>Comamonadaceae</taxon>
        <taxon>Variovorax</taxon>
    </lineage>
</organism>
<dbReference type="Proteomes" id="UP001139447">
    <property type="component" value="Unassembled WGS sequence"/>
</dbReference>
<dbReference type="PANTHER" id="PTHR23427">
    <property type="entry name" value="SURFEIT LOCUS PROTEIN"/>
    <property type="match status" value="1"/>
</dbReference>
<name>A0A9X1VQT1_9BURK</name>
<evidence type="ECO:0000256" key="1">
    <source>
        <dbReference type="ARBA" id="ARBA00004370"/>
    </source>
</evidence>
<evidence type="ECO:0000256" key="4">
    <source>
        <dbReference type="ARBA" id="ARBA00022989"/>
    </source>
</evidence>
<dbReference type="CDD" id="cd06662">
    <property type="entry name" value="SURF1"/>
    <property type="match status" value="1"/>
</dbReference>
<comment type="similarity">
    <text evidence="2 6">Belongs to the SURF1 family.</text>
</comment>
<comment type="caution">
    <text evidence="6">Lacks conserved residue(s) required for the propagation of feature annotation.</text>
</comment>
<evidence type="ECO:0000256" key="3">
    <source>
        <dbReference type="ARBA" id="ARBA00022692"/>
    </source>
</evidence>
<dbReference type="Pfam" id="PF02104">
    <property type="entry name" value="SURF1"/>
    <property type="match status" value="1"/>
</dbReference>
<dbReference type="InterPro" id="IPR045214">
    <property type="entry name" value="Surf1/Surf4"/>
</dbReference>
<comment type="subcellular location">
    <subcellularLocation>
        <location evidence="6">Cell membrane</location>
        <topology evidence="6">Multi-pass membrane protein</topology>
    </subcellularLocation>
    <subcellularLocation>
        <location evidence="1">Membrane</location>
    </subcellularLocation>
</comment>
<keyword evidence="4 6" id="KW-1133">Transmembrane helix</keyword>
<dbReference type="EMBL" id="JALGBI010000001">
    <property type="protein sequence ID" value="MCJ0762121.1"/>
    <property type="molecule type" value="Genomic_DNA"/>
</dbReference>
<keyword evidence="6" id="KW-1003">Cell membrane</keyword>
<feature type="transmembrane region" description="Helical" evidence="6">
    <location>
        <begin position="215"/>
        <end position="235"/>
    </location>
</feature>
<evidence type="ECO:0000256" key="5">
    <source>
        <dbReference type="ARBA" id="ARBA00023136"/>
    </source>
</evidence>
<proteinExistence type="inferred from homology"/>
<keyword evidence="3 6" id="KW-0812">Transmembrane</keyword>
<dbReference type="PROSITE" id="PS50895">
    <property type="entry name" value="SURF1"/>
    <property type="match status" value="1"/>
</dbReference>
<evidence type="ECO:0000313" key="7">
    <source>
        <dbReference type="EMBL" id="MCJ0762121.1"/>
    </source>
</evidence>
<evidence type="ECO:0000256" key="6">
    <source>
        <dbReference type="RuleBase" id="RU363076"/>
    </source>
</evidence>
<evidence type="ECO:0000256" key="2">
    <source>
        <dbReference type="ARBA" id="ARBA00007165"/>
    </source>
</evidence>
<dbReference type="PANTHER" id="PTHR23427:SF2">
    <property type="entry name" value="SURFEIT LOCUS PROTEIN 1"/>
    <property type="match status" value="1"/>
</dbReference>
<dbReference type="AlphaFoldDB" id="A0A9X1VQT1"/>
<dbReference type="GO" id="GO:0005886">
    <property type="term" value="C:plasma membrane"/>
    <property type="evidence" value="ECO:0007669"/>
    <property type="project" value="UniProtKB-SubCell"/>
</dbReference>
<accession>A0A9X1VQT1</accession>
<comment type="caution">
    <text evidence="7">The sequence shown here is derived from an EMBL/GenBank/DDBJ whole genome shotgun (WGS) entry which is preliminary data.</text>
</comment>
<gene>
    <name evidence="7" type="ORF">MMF98_02750</name>
</gene>
<keyword evidence="8" id="KW-1185">Reference proteome</keyword>
<evidence type="ECO:0000313" key="8">
    <source>
        <dbReference type="Proteomes" id="UP001139447"/>
    </source>
</evidence>
<protein>
    <recommendedName>
        <fullName evidence="6">SURF1-like protein</fullName>
    </recommendedName>
</protein>
<dbReference type="RefSeq" id="WP_243304096.1">
    <property type="nucleotide sequence ID" value="NZ_JALGBI010000001.1"/>
</dbReference>
<dbReference type="InterPro" id="IPR002994">
    <property type="entry name" value="Surf1/Shy1"/>
</dbReference>
<sequence>MSPKLASWRFWLLTLAAVAGIGVTASLGRWQLSRAAQKEALQAAIEAKQRLPALDQAALLAAPDAAQLVHRQVVLRGIWLPNDTVYLDNRQMHGTPGFYVLTPLRLQGQDRVVLVQRGWVQRNFVDRTRLPPVEMPAGPVEIHGRIAPPPSKLYEFKGADTGAIRQNLDLAEFRAETKLPLLGVSVLQTGAPGEGLQRDWPEVGSDTAKHYGYTFQWWGLSGLIAILYVWFQFIAPARRAARRR</sequence>